<dbReference type="Pfam" id="PF01381">
    <property type="entry name" value="HTH_3"/>
    <property type="match status" value="1"/>
</dbReference>
<reference evidence="2 3" key="1">
    <citation type="submission" date="2017-01" db="EMBL/GenBank/DDBJ databases">
        <title>Genome Analysis of Deinococcus marmoris KOPRI26562.</title>
        <authorList>
            <person name="Kim J.H."/>
            <person name="Oh H.-M."/>
        </authorList>
    </citation>
    <scope>NUCLEOTIDE SEQUENCE [LARGE SCALE GENOMIC DNA]</scope>
    <source>
        <strain evidence="2 3">KOPRI26562</strain>
    </source>
</reference>
<name>A0A1U7P4H3_9DEIO</name>
<feature type="domain" description="HTH cro/C1-type" evidence="1">
    <location>
        <begin position="12"/>
        <end position="67"/>
    </location>
</feature>
<evidence type="ECO:0000259" key="1">
    <source>
        <dbReference type="PROSITE" id="PS50943"/>
    </source>
</evidence>
<dbReference type="SUPFAM" id="SSF47413">
    <property type="entry name" value="lambda repressor-like DNA-binding domains"/>
    <property type="match status" value="1"/>
</dbReference>
<dbReference type="PROSITE" id="PS50943">
    <property type="entry name" value="HTH_CROC1"/>
    <property type="match status" value="1"/>
</dbReference>
<dbReference type="SMART" id="SM00530">
    <property type="entry name" value="HTH_XRE"/>
    <property type="match status" value="1"/>
</dbReference>
<protein>
    <recommendedName>
        <fullName evidence="1">HTH cro/C1-type domain-containing protein</fullName>
    </recommendedName>
</protein>
<evidence type="ECO:0000313" key="2">
    <source>
        <dbReference type="EMBL" id="OLV20075.1"/>
    </source>
</evidence>
<dbReference type="GO" id="GO:0003677">
    <property type="term" value="F:DNA binding"/>
    <property type="evidence" value="ECO:0007669"/>
    <property type="project" value="InterPro"/>
</dbReference>
<dbReference type="OrthoDB" id="72111at2"/>
<dbReference type="CDD" id="cd00093">
    <property type="entry name" value="HTH_XRE"/>
    <property type="match status" value="1"/>
</dbReference>
<keyword evidence="3" id="KW-1185">Reference proteome</keyword>
<comment type="caution">
    <text evidence="2">The sequence shown here is derived from an EMBL/GenBank/DDBJ whole genome shotgun (WGS) entry which is preliminary data.</text>
</comment>
<gene>
    <name evidence="2" type="ORF">BOO71_0000826</name>
</gene>
<evidence type="ECO:0000313" key="3">
    <source>
        <dbReference type="Proteomes" id="UP000186607"/>
    </source>
</evidence>
<dbReference type="AlphaFoldDB" id="A0A1U7P4H3"/>
<organism evidence="2 3">
    <name type="scientific">Deinococcus marmoris</name>
    <dbReference type="NCBI Taxonomy" id="249408"/>
    <lineage>
        <taxon>Bacteria</taxon>
        <taxon>Thermotogati</taxon>
        <taxon>Deinococcota</taxon>
        <taxon>Deinococci</taxon>
        <taxon>Deinococcales</taxon>
        <taxon>Deinococcaceae</taxon>
        <taxon>Deinococcus</taxon>
    </lineage>
</organism>
<sequence length="67" mass="7526">MTSPPFPGALVVRARRQLLGFSQEELAREAGLSVALLQKLELGEYDPRSLHQLARQVLEKRLDISLL</sequence>
<dbReference type="InterPro" id="IPR010982">
    <property type="entry name" value="Lambda_DNA-bd_dom_sf"/>
</dbReference>
<dbReference type="Proteomes" id="UP000186607">
    <property type="component" value="Unassembled WGS sequence"/>
</dbReference>
<dbReference type="InterPro" id="IPR001387">
    <property type="entry name" value="Cro/C1-type_HTH"/>
</dbReference>
<dbReference type="EMBL" id="MSTI01000009">
    <property type="protein sequence ID" value="OLV20075.1"/>
    <property type="molecule type" value="Genomic_DNA"/>
</dbReference>
<dbReference type="RefSeq" id="WP_075830215.1">
    <property type="nucleotide sequence ID" value="NZ_MSTI01000009.1"/>
</dbReference>
<dbReference type="Gene3D" id="1.10.260.40">
    <property type="entry name" value="lambda repressor-like DNA-binding domains"/>
    <property type="match status" value="1"/>
</dbReference>
<accession>A0A1U7P4H3</accession>
<proteinExistence type="predicted"/>